<name>A0A7K3LJM9_9ACTN</name>
<organism evidence="1 2">
    <name type="scientific">Gordonia desulfuricans</name>
    <dbReference type="NCBI Taxonomy" id="89051"/>
    <lineage>
        <taxon>Bacteria</taxon>
        <taxon>Bacillati</taxon>
        <taxon>Actinomycetota</taxon>
        <taxon>Actinomycetes</taxon>
        <taxon>Mycobacteriales</taxon>
        <taxon>Gordoniaceae</taxon>
        <taxon>Gordonia</taxon>
    </lineage>
</organism>
<evidence type="ECO:0000313" key="1">
    <source>
        <dbReference type="EMBL" id="NDK88408.1"/>
    </source>
</evidence>
<comment type="caution">
    <text evidence="1">The sequence shown here is derived from an EMBL/GenBank/DDBJ whole genome shotgun (WGS) entry which is preliminary data.</text>
</comment>
<dbReference type="Proteomes" id="UP000466307">
    <property type="component" value="Unassembled WGS sequence"/>
</dbReference>
<accession>A0A7K3LJM9</accession>
<dbReference type="EMBL" id="JAADZU010000004">
    <property type="protein sequence ID" value="NDK88408.1"/>
    <property type="molecule type" value="Genomic_DNA"/>
</dbReference>
<protein>
    <submittedName>
        <fullName evidence="1">Uncharacterized protein</fullName>
    </submittedName>
</protein>
<evidence type="ECO:0000313" key="2">
    <source>
        <dbReference type="Proteomes" id="UP000466307"/>
    </source>
</evidence>
<keyword evidence="2" id="KW-1185">Reference proteome</keyword>
<dbReference type="AlphaFoldDB" id="A0A7K3LJM9"/>
<reference evidence="1 2" key="1">
    <citation type="submission" date="2020-01" db="EMBL/GenBank/DDBJ databases">
        <title>Investigation of new actinobacteria for the biodesulphurisation of diesel fuel.</title>
        <authorList>
            <person name="Athi Narayanan S.M."/>
        </authorList>
    </citation>
    <scope>NUCLEOTIDE SEQUENCE [LARGE SCALE GENOMIC DNA]</scope>
    <source>
        <strain evidence="1 2">213E</strain>
    </source>
</reference>
<sequence>MPTGSVAAEGSPCLESEARSFGTAADGTSLVCVFLGADAGHRWVRHAEDDDSVHTIGEPCDSSVDRVSRDRQGRAILCGGTTWTAGP</sequence>
<proteinExistence type="predicted"/>
<gene>
    <name evidence="1" type="ORF">GYA93_02260</name>
</gene>